<dbReference type="EMBL" id="SRMQ01000014">
    <property type="protein sequence ID" value="TGJ75575.1"/>
    <property type="molecule type" value="Genomic_DNA"/>
</dbReference>
<dbReference type="Gene3D" id="3.20.20.80">
    <property type="entry name" value="Glycosidases"/>
    <property type="match status" value="1"/>
</dbReference>
<dbReference type="InterPro" id="IPR033132">
    <property type="entry name" value="GH_1_N_CS"/>
</dbReference>
<feature type="binding site" evidence="10">
    <location>
        <position position="401"/>
    </location>
    <ligand>
        <name>substrate</name>
    </ligand>
</feature>
<keyword evidence="7 11" id="KW-0326">Glycosidase</keyword>
<keyword evidence="6" id="KW-0119">Carbohydrate metabolism</keyword>
<evidence type="ECO:0000256" key="9">
    <source>
        <dbReference type="PIRSR" id="PIRSR617736-1"/>
    </source>
</evidence>
<keyword evidence="8" id="KW-0624">Polysaccharide degradation</keyword>
<evidence type="ECO:0000256" key="5">
    <source>
        <dbReference type="ARBA" id="ARBA00023001"/>
    </source>
</evidence>
<dbReference type="InterPro" id="IPR001360">
    <property type="entry name" value="Glyco_hydro_1"/>
</dbReference>
<dbReference type="GO" id="GO:0030245">
    <property type="term" value="P:cellulose catabolic process"/>
    <property type="evidence" value="ECO:0007669"/>
    <property type="project" value="UniProtKB-KW"/>
</dbReference>
<name>A0A4Z0Y7R9_9FIRM</name>
<comment type="similarity">
    <text evidence="2 11">Belongs to the glycosyl hydrolase 1 family.</text>
</comment>
<evidence type="ECO:0000256" key="4">
    <source>
        <dbReference type="ARBA" id="ARBA00022801"/>
    </source>
</evidence>
<dbReference type="GO" id="GO:0005829">
    <property type="term" value="C:cytosol"/>
    <property type="evidence" value="ECO:0007669"/>
    <property type="project" value="TreeGrafter"/>
</dbReference>
<dbReference type="RefSeq" id="WP_135660883.1">
    <property type="nucleotide sequence ID" value="NZ_SRMQ01000014.1"/>
</dbReference>
<dbReference type="OrthoDB" id="2339329at2"/>
<keyword evidence="13" id="KW-1185">Reference proteome</keyword>
<dbReference type="PANTHER" id="PTHR10353">
    <property type="entry name" value="GLYCOSYL HYDROLASE"/>
    <property type="match status" value="1"/>
</dbReference>
<evidence type="ECO:0000256" key="3">
    <source>
        <dbReference type="ARBA" id="ARBA00012744"/>
    </source>
</evidence>
<accession>A0A4Z0Y7R9</accession>
<comment type="caution">
    <text evidence="12">The sequence shown here is derived from an EMBL/GenBank/DDBJ whole genome shotgun (WGS) entry which is preliminary data.</text>
</comment>
<feature type="binding site" evidence="10">
    <location>
        <position position="17"/>
    </location>
    <ligand>
        <name>substrate</name>
    </ligand>
</feature>
<protein>
    <recommendedName>
        <fullName evidence="3 11">Beta-glucosidase</fullName>
        <ecNumber evidence="3 11">3.2.1.21</ecNumber>
    </recommendedName>
</protein>
<keyword evidence="4 11" id="KW-0378">Hydrolase</keyword>
<dbReference type="PANTHER" id="PTHR10353:SF36">
    <property type="entry name" value="LP05116P"/>
    <property type="match status" value="1"/>
</dbReference>
<feature type="binding site" evidence="10">
    <location>
        <begin position="408"/>
        <end position="409"/>
    </location>
    <ligand>
        <name>substrate</name>
    </ligand>
</feature>
<dbReference type="AlphaFoldDB" id="A0A4Z0Y7R9"/>
<evidence type="ECO:0000256" key="6">
    <source>
        <dbReference type="ARBA" id="ARBA00023277"/>
    </source>
</evidence>
<evidence type="ECO:0000256" key="8">
    <source>
        <dbReference type="ARBA" id="ARBA00023326"/>
    </source>
</evidence>
<feature type="binding site" evidence="10">
    <location>
        <position position="161"/>
    </location>
    <ligand>
        <name>substrate</name>
    </ligand>
</feature>
<sequence length="449" mass="51759">MSFPNEFIWGTASAAYQIEGGVSEGERGPSVWDTFSHIPGKIFENQNGDIACDAYHRYKEDIRLMAELGIHNYRFSISWARVIPDGFHVNPKGLEYYDRLVDCCLNYGITPWVTLYHWDLPQEVENQGGWTNRKTAKAFCWYAETVVRHFYERVRHWYTLNEPQCFIDLGYRTGTHAPGRRENRGQVFRAMHNALLAHGLAAKAMRSIDPGLMIGVATTGRLCYPASLKPSDREAAKAATFFLADENWCFTHHWFLDPLFFGHYPECGGTFLEPLAKSVPEADWADIQEKPDFIGMNIYHGMEAEATPEGAPSIKQKYTGYPCTATKWPVTPQVMYWGTKWIHERYGAPIIISENGQSGNDRIYLDGKVHDPDRIDFLKRYLRELERAIRDGVDIRGYFHWSFTDNFEWALGYGERFGLIYIDYPTQKRIPKDSAAWYAAMIKCNNLLF</sequence>
<keyword evidence="5" id="KW-0136">Cellulose degradation</keyword>
<feature type="active site" description="Proton donor" evidence="9">
    <location>
        <position position="162"/>
    </location>
</feature>
<dbReference type="Pfam" id="PF00232">
    <property type="entry name" value="Glyco_hydro_1"/>
    <property type="match status" value="1"/>
</dbReference>
<dbReference type="PRINTS" id="PR00131">
    <property type="entry name" value="GLHYDRLASE1"/>
</dbReference>
<dbReference type="InterPro" id="IPR017853">
    <property type="entry name" value="GH"/>
</dbReference>
<dbReference type="SUPFAM" id="SSF51445">
    <property type="entry name" value="(Trans)glycosidases"/>
    <property type="match status" value="1"/>
</dbReference>
<evidence type="ECO:0000313" key="12">
    <source>
        <dbReference type="EMBL" id="TGJ75575.1"/>
    </source>
</evidence>
<feature type="binding site" evidence="10">
    <location>
        <position position="117"/>
    </location>
    <ligand>
        <name>substrate</name>
    </ligand>
</feature>
<feature type="active site" description="Nucleophile" evidence="9">
    <location>
        <position position="354"/>
    </location>
</feature>
<evidence type="ECO:0000256" key="2">
    <source>
        <dbReference type="ARBA" id="ARBA00010838"/>
    </source>
</evidence>
<proteinExistence type="inferred from homology"/>
<reference evidence="12 13" key="1">
    <citation type="submission" date="2019-04" db="EMBL/GenBank/DDBJ databases">
        <authorList>
            <person name="Poehlein A."/>
            <person name="Bengelsdorf F.R."/>
            <person name="Duerre P."/>
            <person name="Daniel R."/>
        </authorList>
    </citation>
    <scope>NUCLEOTIDE SEQUENCE [LARGE SCALE GENOMIC DNA]</scope>
    <source>
        <strain evidence="12 13">BS-1</strain>
    </source>
</reference>
<dbReference type="GO" id="GO:0008422">
    <property type="term" value="F:beta-glucosidase activity"/>
    <property type="evidence" value="ECO:0007669"/>
    <property type="project" value="UniProtKB-EC"/>
</dbReference>
<evidence type="ECO:0000256" key="7">
    <source>
        <dbReference type="ARBA" id="ARBA00023295"/>
    </source>
</evidence>
<evidence type="ECO:0000256" key="11">
    <source>
        <dbReference type="RuleBase" id="RU361175"/>
    </source>
</evidence>
<evidence type="ECO:0000256" key="1">
    <source>
        <dbReference type="ARBA" id="ARBA00000448"/>
    </source>
</evidence>
<comment type="catalytic activity">
    <reaction evidence="1 11">
        <text>Hydrolysis of terminal, non-reducing beta-D-glucosyl residues with release of beta-D-glucose.</text>
        <dbReference type="EC" id="3.2.1.21"/>
    </reaction>
</comment>
<dbReference type="InterPro" id="IPR017736">
    <property type="entry name" value="Glyco_hydro_1_beta-glucosidase"/>
</dbReference>
<organism evidence="12 13">
    <name type="scientific">Caproiciproducens galactitolivorans</name>
    <dbReference type="NCBI Taxonomy" id="642589"/>
    <lineage>
        <taxon>Bacteria</taxon>
        <taxon>Bacillati</taxon>
        <taxon>Bacillota</taxon>
        <taxon>Clostridia</taxon>
        <taxon>Eubacteriales</taxon>
        <taxon>Acutalibacteraceae</taxon>
        <taxon>Caproiciproducens</taxon>
    </lineage>
</organism>
<evidence type="ECO:0000313" key="13">
    <source>
        <dbReference type="Proteomes" id="UP000297714"/>
    </source>
</evidence>
<dbReference type="EC" id="3.2.1.21" evidence="3 11"/>
<dbReference type="Proteomes" id="UP000297714">
    <property type="component" value="Unassembled WGS sequence"/>
</dbReference>
<dbReference type="PROSITE" id="PS00653">
    <property type="entry name" value="GLYCOSYL_HYDROL_F1_2"/>
    <property type="match status" value="1"/>
</dbReference>
<feature type="binding site" evidence="10">
    <location>
        <position position="299"/>
    </location>
    <ligand>
        <name>substrate</name>
    </ligand>
</feature>
<dbReference type="FunFam" id="3.20.20.80:FF:000004">
    <property type="entry name" value="Beta-glucosidase 6-phospho-beta-glucosidase"/>
    <property type="match status" value="1"/>
</dbReference>
<evidence type="ECO:0000256" key="10">
    <source>
        <dbReference type="PIRSR" id="PIRSR617736-2"/>
    </source>
</evidence>
<gene>
    <name evidence="12" type="primary">bglA</name>
    <name evidence="12" type="ORF">CAGA_22820</name>
</gene>
<dbReference type="NCBIfam" id="TIGR03356">
    <property type="entry name" value="BGL"/>
    <property type="match status" value="1"/>
</dbReference>